<evidence type="ECO:0000313" key="1">
    <source>
        <dbReference type="EMBL" id="CRY56989.1"/>
    </source>
</evidence>
<protein>
    <submittedName>
        <fullName evidence="1">Putative virulence factor</fullName>
    </submittedName>
</protein>
<organism evidence="1 2">
    <name type="scientific">Yersinia intermedia</name>
    <dbReference type="NCBI Taxonomy" id="631"/>
    <lineage>
        <taxon>Bacteria</taxon>
        <taxon>Pseudomonadati</taxon>
        <taxon>Pseudomonadota</taxon>
        <taxon>Gammaproteobacteria</taxon>
        <taxon>Enterobacterales</taxon>
        <taxon>Yersiniaceae</taxon>
        <taxon>Yersinia</taxon>
    </lineage>
</organism>
<sequence length="246" mass="28093">MTYTKPDALISWVQNTRQQNTCLENEADVMFTVHEAEKLLRALQASSDRHGELLCELTINEQAFEAIRRQPETPEGSAILPSTINLFGDDDTSLACGVDEKGFAARAYRHWINHIREKGFDAELALRCGLTPQQLQMLCHVLIQASDKTDLQTYLARMIDDLKGDPIARAYCTKMVLNEFITWLGYDRVAPEMRPNSHIHRDSALFSPLLREAPLAELDNQVHSNIVWLGDWLIALYSRMLEQHEE</sequence>
<dbReference type="Pfam" id="PF10139">
    <property type="entry name" value="Virul_Fac"/>
    <property type="match status" value="1"/>
</dbReference>
<gene>
    <name evidence="1" type="ORF">ERS008476_04036</name>
</gene>
<dbReference type="EMBL" id="CWJI01000019">
    <property type="protein sequence ID" value="CRY56989.1"/>
    <property type="molecule type" value="Genomic_DNA"/>
</dbReference>
<name>A0A0H5M0J4_YERIN</name>
<dbReference type="Proteomes" id="UP000043316">
    <property type="component" value="Unassembled WGS sequence"/>
</dbReference>
<dbReference type="AlphaFoldDB" id="A0A0H5M0J4"/>
<dbReference type="InterPro" id="IPR017030">
    <property type="entry name" value="Vir_effector_SfrC"/>
</dbReference>
<proteinExistence type="predicted"/>
<evidence type="ECO:0000313" key="2">
    <source>
        <dbReference type="Proteomes" id="UP000043316"/>
    </source>
</evidence>
<reference evidence="2" key="1">
    <citation type="submission" date="2015-03" db="EMBL/GenBank/DDBJ databases">
        <authorList>
            <consortium name="Pathogen Informatics"/>
        </authorList>
    </citation>
    <scope>NUCLEOTIDE SEQUENCE [LARGE SCALE GENOMIC DNA]</scope>
    <source>
        <strain evidence="2">R148</strain>
    </source>
</reference>
<dbReference type="RefSeq" id="WP_053010358.1">
    <property type="nucleotide sequence ID" value="NZ_CWJI01000019.1"/>
</dbReference>
<accession>A0A0H5M0J4</accession>